<protein>
    <submittedName>
        <fullName evidence="9">Polyketide synthase dehydratase domain-containing protein</fullName>
    </submittedName>
</protein>
<dbReference type="InterPro" id="IPR042104">
    <property type="entry name" value="PKS_dehydratase_sf"/>
</dbReference>
<dbReference type="Gene3D" id="3.30.70.3290">
    <property type="match status" value="1"/>
</dbReference>
<feature type="domain" description="PKS/mFAS DH" evidence="8">
    <location>
        <begin position="1701"/>
        <end position="1982"/>
    </location>
</feature>
<dbReference type="SMART" id="SM00822">
    <property type="entry name" value="PKS_KR"/>
    <property type="match status" value="1"/>
</dbReference>
<dbReference type="Gene3D" id="3.10.129.110">
    <property type="entry name" value="Polyketide synthase dehydratase"/>
    <property type="match status" value="1"/>
</dbReference>
<feature type="region of interest" description="N-terminal hotdog fold" evidence="5">
    <location>
        <begin position="1701"/>
        <end position="1822"/>
    </location>
</feature>
<keyword evidence="2" id="KW-0597">Phosphoprotein</keyword>
<dbReference type="InterPro" id="IPR016039">
    <property type="entry name" value="Thiolase-like"/>
</dbReference>
<dbReference type="Pfam" id="PF22621">
    <property type="entry name" value="CurL-like_PKS_C"/>
    <property type="match status" value="1"/>
</dbReference>
<dbReference type="PROSITE" id="PS50075">
    <property type="entry name" value="CARRIER"/>
    <property type="match status" value="1"/>
</dbReference>
<dbReference type="Pfam" id="PF08659">
    <property type="entry name" value="KR"/>
    <property type="match status" value="2"/>
</dbReference>
<reference evidence="9 10" key="1">
    <citation type="journal article" date="2020" name="ISME J.">
        <title>Comparative genomics reveals insights into cyanobacterial evolution and habitat adaptation.</title>
        <authorList>
            <person name="Chen M.Y."/>
            <person name="Teng W.K."/>
            <person name="Zhao L."/>
            <person name="Hu C.X."/>
            <person name="Zhou Y.K."/>
            <person name="Han B.P."/>
            <person name="Song L.R."/>
            <person name="Shu W.S."/>
        </authorList>
    </citation>
    <scope>NUCLEOTIDE SEQUENCE [LARGE SCALE GENOMIC DNA]</scope>
    <source>
        <strain evidence="9 10">FACHB-260</strain>
    </source>
</reference>
<evidence type="ECO:0000256" key="5">
    <source>
        <dbReference type="PROSITE-ProRule" id="PRU01363"/>
    </source>
</evidence>
<dbReference type="InterPro" id="IPR020841">
    <property type="entry name" value="PKS_Beta-ketoAc_synthase_dom"/>
</dbReference>
<dbReference type="Gene3D" id="3.40.50.150">
    <property type="entry name" value="Vaccinia Virus protein VP39"/>
    <property type="match status" value="1"/>
</dbReference>
<dbReference type="Pfam" id="PF08242">
    <property type="entry name" value="Methyltransf_12"/>
    <property type="match status" value="1"/>
</dbReference>
<dbReference type="InterPro" id="IPR057326">
    <property type="entry name" value="KR_dom"/>
</dbReference>
<accession>A0ABR8CUU4</accession>
<dbReference type="InterPro" id="IPR049551">
    <property type="entry name" value="PKS_DH_C"/>
</dbReference>
<dbReference type="Gene3D" id="1.10.1200.10">
    <property type="entry name" value="ACP-like"/>
    <property type="match status" value="1"/>
</dbReference>
<organism evidence="9 10">
    <name type="scientific">Anabaena subtropica FACHB-260</name>
    <dbReference type="NCBI Taxonomy" id="2692884"/>
    <lineage>
        <taxon>Bacteria</taxon>
        <taxon>Bacillati</taxon>
        <taxon>Cyanobacteriota</taxon>
        <taxon>Cyanophyceae</taxon>
        <taxon>Nostocales</taxon>
        <taxon>Nostocaceae</taxon>
        <taxon>Anabaena</taxon>
    </lineage>
</organism>
<dbReference type="SUPFAM" id="SSF47336">
    <property type="entry name" value="ACP-like"/>
    <property type="match status" value="1"/>
</dbReference>
<comment type="caution">
    <text evidence="9">The sequence shown here is derived from an EMBL/GenBank/DDBJ whole genome shotgun (WGS) entry which is preliminary data.</text>
</comment>
<dbReference type="InterPro" id="IPR036291">
    <property type="entry name" value="NAD(P)-bd_dom_sf"/>
</dbReference>
<dbReference type="Pfam" id="PF14765">
    <property type="entry name" value="PS-DH"/>
    <property type="match status" value="1"/>
</dbReference>
<dbReference type="SMART" id="SM00826">
    <property type="entry name" value="PKS_DH"/>
    <property type="match status" value="1"/>
</dbReference>
<evidence type="ECO:0000313" key="9">
    <source>
        <dbReference type="EMBL" id="MBD2346265.1"/>
    </source>
</evidence>
<dbReference type="InterPro" id="IPR014031">
    <property type="entry name" value="Ketoacyl_synth_C"/>
</dbReference>
<dbReference type="InterPro" id="IPR013217">
    <property type="entry name" value="Methyltransf_12"/>
</dbReference>
<dbReference type="InterPro" id="IPR009081">
    <property type="entry name" value="PP-bd_ACP"/>
</dbReference>
<dbReference type="Gene3D" id="3.40.366.10">
    <property type="entry name" value="Malonyl-Coenzyme A Acyl Carrier Protein, domain 2"/>
    <property type="match status" value="2"/>
</dbReference>
<dbReference type="Gene3D" id="3.40.47.10">
    <property type="match status" value="1"/>
</dbReference>
<dbReference type="SMART" id="SM00827">
    <property type="entry name" value="PKS_AT"/>
    <property type="match status" value="1"/>
</dbReference>
<dbReference type="InterPro" id="IPR036736">
    <property type="entry name" value="ACP-like_sf"/>
</dbReference>
<evidence type="ECO:0000256" key="3">
    <source>
        <dbReference type="ARBA" id="ARBA00022679"/>
    </source>
</evidence>
<dbReference type="InterPro" id="IPR013968">
    <property type="entry name" value="PKS_KR"/>
</dbReference>
<dbReference type="InterPro" id="IPR001227">
    <property type="entry name" value="Ac_transferase_dom_sf"/>
</dbReference>
<dbReference type="PANTHER" id="PTHR43775:SF51">
    <property type="entry name" value="INACTIVE PHENOLPHTHIOCEROL SYNTHESIS POLYKETIDE SYNTHASE TYPE I PKS1-RELATED"/>
    <property type="match status" value="1"/>
</dbReference>
<dbReference type="EMBL" id="JACJRF010000040">
    <property type="protein sequence ID" value="MBD2346265.1"/>
    <property type="molecule type" value="Genomic_DNA"/>
</dbReference>
<feature type="active site" description="Proton donor; for dehydratase activity" evidence="5">
    <location>
        <position position="1903"/>
    </location>
</feature>
<dbReference type="Gene3D" id="3.40.50.720">
    <property type="entry name" value="NAD(P)-binding Rossmann-like Domain"/>
    <property type="match status" value="2"/>
</dbReference>
<evidence type="ECO:0000256" key="2">
    <source>
        <dbReference type="ARBA" id="ARBA00022553"/>
    </source>
</evidence>
<dbReference type="Pfam" id="PF00698">
    <property type="entry name" value="Acyl_transf_1"/>
    <property type="match status" value="1"/>
</dbReference>
<dbReference type="SUPFAM" id="SSF53335">
    <property type="entry name" value="S-adenosyl-L-methionine-dependent methyltransferases"/>
    <property type="match status" value="1"/>
</dbReference>
<dbReference type="InterPro" id="IPR020807">
    <property type="entry name" value="PKS_DH"/>
</dbReference>
<dbReference type="SUPFAM" id="SSF53901">
    <property type="entry name" value="Thiolase-like"/>
    <property type="match status" value="1"/>
</dbReference>
<dbReference type="Gene3D" id="1.10.1240.100">
    <property type="match status" value="1"/>
</dbReference>
<dbReference type="Pfam" id="PF00550">
    <property type="entry name" value="PP-binding"/>
    <property type="match status" value="1"/>
</dbReference>
<dbReference type="PROSITE" id="PS52019">
    <property type="entry name" value="PKS_MFAS_DH"/>
    <property type="match status" value="1"/>
</dbReference>
<name>A0ABR8CUU4_9NOST</name>
<dbReference type="Pfam" id="PF02801">
    <property type="entry name" value="Ketoacyl-synt_C"/>
    <property type="match status" value="1"/>
</dbReference>
<dbReference type="InterPro" id="IPR014030">
    <property type="entry name" value="Ketoacyl_synth_N"/>
</dbReference>
<dbReference type="PROSITE" id="PS52004">
    <property type="entry name" value="KS3_2"/>
    <property type="match status" value="1"/>
</dbReference>
<dbReference type="SUPFAM" id="SSF51735">
    <property type="entry name" value="NAD(P)-binding Rossmann-fold domains"/>
    <property type="match status" value="2"/>
</dbReference>
<feature type="region of interest" description="C-terminal hotdog fold" evidence="5">
    <location>
        <begin position="1836"/>
        <end position="1982"/>
    </location>
</feature>
<proteinExistence type="predicted"/>
<keyword evidence="3" id="KW-0808">Transferase</keyword>
<sequence>MLITQLLFPEKGDDPMTEQQNLDNLAIAVIGMAGKFPGADDLDSFWKNLCNGVESIRHFTTEELLDVGVNQTTVSDSHYVAAKGVLSDIDLFDADFFGVNPHEAELMDPQHRLFLETAWTALENSGYDPHRYDGWIGVYAGSGNTTYLNHVLQDSEDLNLRAGQTHVFFGNYPDFFASRVAYKLGLKGPAVVVRTACSTSLVAINMACQSLLNYQCDMALAGGCSIHVPQKAGYVYEKGGILSPDGHCMTFDQRAAGTVPGDGVGILVLKRLDDALQDQDNILAIIRGFALNNDGSDKVGFTAPSVDGQAEVISLAHEMAGADFEAVGYIEAHGTATPLGDPVEVAALTQAFRQKTQKINFCAIGSVKTNIGHLDAAAGVASAIKTILSLRHGLLLPSLHFQTPNPKIDFAHSPFYVNTTLKEWPQQDQPRRAGVSSFGMGGTNAHLVLEAAPSHKSESQADTFQVLPLSAKTPEALEQLTHNLADYLTSHPDICLNDVAYTLQVGRAQHSCRRAIICKTHAEAIEGLRGVGVNQVNLLPKENVRQPIFIFHGLGTINLAVIRKLYVDEPIFTQALDRCFQVLKPYYQDDLYQIFSSLESELSLHLANTQPIFLAVAYALAQLLQSLGIEPGGVVGFGLGKYICASIAGVMAIEDALILIAKHDISSSEKLTTLLQTMDLQSPQISVFDPVVGDWIDKTELISPEYWVDQLKQQASVSKLPLDSQYLLLELAPGTILDSQTAKENSETIINVYSTIESAPNQQKPIFQSLLHIWLAGGQINWQQLHVGTTPRRVELPTYPFQRRRYWYEPGQTVRVATQPAPIFKQLPPTPLKKKKNLAEWFYVPQWRPTLPLLPFSSLNLTGSQNSWLLFLDECGVGQNFAQYLQSLGINVFTVSHSTSFQVLSEREYTINSTTAEHYGLLLDDLAQRHQMPSYILNFWFVTSLSDELAPETGFEMLLFLAQALGKCDRSFTTHLTIVSTNLHAIEPSDRISPAKATLLGPCRVIPLEYANITCRSLDIELPKNETETARLLDSLFCESTALNEELIVAYRGESRLILEYEHKQLTPDDGNENIPLQNHGVYVIAGGLGGVGLSLATFLAEEYAAKIALITRSPFPPRESWYDLLTQTHICDFRTYLENLYDAESVWSEKLAIASLADYPGLESGLRELCCCYALDYLKGALRKSKTVTGIDTEKLLECLEVLPSMVRFVDFMIDLLQEQEVLIKQNRRLHFGPNFNQLQDSSRLNASLRASYPAFTGIIDVLERAATNYHEALSGKIPAISVLYPDGRSDFLEQATKKTLEYTQEPIYRRVLAELVRILAQQQEKRPLRILEVGAGSGLLTQVVAEELSQLTSSKVEYWVTDISPSFMEQLQHRIADNGFDFIQTRVFDISRDTITQGYAPGSFDVILALNVVHATPNIENTVFNLRSLLAPNGILALIEATKMPPWIDMIWGLSKGWWQFEDTHLRNRSPLLSQHKWEKLLTEQGFTTVDSLPAHAEMQSTTDTALIIAQVSSERVAVSPSWHSEANPQELTQHRIRRIQEIELRGGEVEIYHCDICDRDALSATIGDVEQRFGAINGVIQSAMVLDDGLMQLETSQKAMEVLRPKIQGTQLLFELTDNPQRRFFAISSSLASTLGLHAQADYCAANAFQDAFAHKMNAESESFVCSINWGNWSDAGAAMRLLMDKSSAAPQLHWVSHPLFDHCVETIPGRRVYHTRLSVPRHWIVNEHRLDERPLVPGTAFLELARAAYQHWHPSQAIELRDVLFLNTLEVDESQEREVRVVLEDRGDYCNFTILSQDDASYWYENARGEIALLKEYQPKLYDIQALRRACQEKRAADTGLTSARDNMKHYGPVSVGPRWYQAIADRYFGQNQAMAELTLPEDYSDDLYHYKLHPALLDVATSFAIAAKDFYFPFSYQKLRLYGSLPSKIVAYARYLDDGRSGKETISFDILLLDEAGYECALIEGFMLKSSPDRSTNKAISPVASPDLHPELQQGMTSLEGAKAFRRILKQSSSQVLVSTQDFASVQAENKTMRVLRFKENALPLLREWTTNHVNSQPHSITINNSWNDYRQGLTSPLSEEMTALVNIFREVLRIQEIKTSDDFFNLNGDSLQAIMVTSRIREIFGVELGPDALFDCPTPEKLLQSIKQKLVVVK</sequence>
<dbReference type="InterPro" id="IPR016035">
    <property type="entry name" value="Acyl_Trfase/lysoPLipase"/>
</dbReference>
<dbReference type="RefSeq" id="WP_190408689.1">
    <property type="nucleotide sequence ID" value="NZ_JACJRF010000040.1"/>
</dbReference>
<evidence type="ECO:0000256" key="1">
    <source>
        <dbReference type="ARBA" id="ARBA00022450"/>
    </source>
</evidence>
<evidence type="ECO:0000256" key="4">
    <source>
        <dbReference type="ARBA" id="ARBA00023268"/>
    </source>
</evidence>
<keyword evidence="1" id="KW-0596">Phosphopantetheine</keyword>
<dbReference type="InterPro" id="IPR014043">
    <property type="entry name" value="Acyl_transferase_dom"/>
</dbReference>
<dbReference type="InterPro" id="IPR049900">
    <property type="entry name" value="PKS_mFAS_DH"/>
</dbReference>
<dbReference type="InterPro" id="IPR029063">
    <property type="entry name" value="SAM-dependent_MTases_sf"/>
</dbReference>
<evidence type="ECO:0000259" key="8">
    <source>
        <dbReference type="PROSITE" id="PS52019"/>
    </source>
</evidence>
<gene>
    <name evidence="9" type="ORF">H6G18_19245</name>
</gene>
<dbReference type="Pfam" id="PF00109">
    <property type="entry name" value="ketoacyl-synt"/>
    <property type="match status" value="1"/>
</dbReference>
<dbReference type="CDD" id="cd02440">
    <property type="entry name" value="AdoMet_MTases"/>
    <property type="match status" value="1"/>
</dbReference>
<feature type="domain" description="Carrier" evidence="6">
    <location>
        <begin position="2081"/>
        <end position="2156"/>
    </location>
</feature>
<dbReference type="Proteomes" id="UP000607281">
    <property type="component" value="Unassembled WGS sequence"/>
</dbReference>
<dbReference type="PANTHER" id="PTHR43775">
    <property type="entry name" value="FATTY ACID SYNTHASE"/>
    <property type="match status" value="1"/>
</dbReference>
<evidence type="ECO:0000259" key="7">
    <source>
        <dbReference type="PROSITE" id="PS52004"/>
    </source>
</evidence>
<dbReference type="Pfam" id="PF21089">
    <property type="entry name" value="PKS_DH_N"/>
    <property type="match status" value="1"/>
</dbReference>
<dbReference type="SMART" id="SM00825">
    <property type="entry name" value="PKS_KS"/>
    <property type="match status" value="1"/>
</dbReference>
<dbReference type="SUPFAM" id="SSF52151">
    <property type="entry name" value="FabD/lysophospholipase-like"/>
    <property type="match status" value="1"/>
</dbReference>
<feature type="domain" description="Ketosynthase family 3 (KS3)" evidence="7">
    <location>
        <begin position="24"/>
        <end position="451"/>
    </location>
</feature>
<evidence type="ECO:0000259" key="6">
    <source>
        <dbReference type="PROSITE" id="PS50075"/>
    </source>
</evidence>
<dbReference type="InterPro" id="IPR050091">
    <property type="entry name" value="PKS_NRPS_Biosynth_Enz"/>
</dbReference>
<feature type="active site" description="Proton acceptor; for dehydratase activity" evidence="5">
    <location>
        <position position="1732"/>
    </location>
</feature>
<evidence type="ECO:0000313" key="10">
    <source>
        <dbReference type="Proteomes" id="UP000607281"/>
    </source>
</evidence>
<dbReference type="InterPro" id="IPR049552">
    <property type="entry name" value="PKS_DH_N"/>
</dbReference>
<keyword evidence="10" id="KW-1185">Reference proteome</keyword>
<dbReference type="CDD" id="cd00833">
    <property type="entry name" value="PKS"/>
    <property type="match status" value="1"/>
</dbReference>
<keyword evidence="4" id="KW-0511">Multifunctional enzyme</keyword>